<dbReference type="GO" id="GO:0015833">
    <property type="term" value="P:peptide transport"/>
    <property type="evidence" value="ECO:0007669"/>
    <property type="project" value="TreeGrafter"/>
</dbReference>
<dbReference type="InterPro" id="IPR039424">
    <property type="entry name" value="SBP_5"/>
</dbReference>
<dbReference type="SUPFAM" id="SSF53850">
    <property type="entry name" value="Periplasmic binding protein-like II"/>
    <property type="match status" value="1"/>
</dbReference>
<dbReference type="PANTHER" id="PTHR30290:SF10">
    <property type="entry name" value="PERIPLASMIC OLIGOPEPTIDE-BINDING PROTEIN-RELATED"/>
    <property type="match status" value="1"/>
</dbReference>
<dbReference type="GO" id="GO:1904680">
    <property type="term" value="F:peptide transmembrane transporter activity"/>
    <property type="evidence" value="ECO:0007669"/>
    <property type="project" value="TreeGrafter"/>
</dbReference>
<proteinExistence type="inferred from homology"/>
<dbReference type="Proteomes" id="UP000254329">
    <property type="component" value="Unassembled WGS sequence"/>
</dbReference>
<dbReference type="FunFam" id="3.90.76.10:FF:000001">
    <property type="entry name" value="Oligopeptide ABC transporter substrate-binding protein"/>
    <property type="match status" value="1"/>
</dbReference>
<dbReference type="Pfam" id="PF00496">
    <property type="entry name" value="SBP_bac_5"/>
    <property type="match status" value="1"/>
</dbReference>
<evidence type="ECO:0000256" key="1">
    <source>
        <dbReference type="ARBA" id="ARBA00004196"/>
    </source>
</evidence>
<gene>
    <name evidence="7" type="primary">oppA</name>
    <name evidence="7" type="ORF">NCTC1659_02040</name>
</gene>
<evidence type="ECO:0000256" key="4">
    <source>
        <dbReference type="ARBA" id="ARBA00022729"/>
    </source>
</evidence>
<keyword evidence="3" id="KW-0813">Transport</keyword>
<evidence type="ECO:0000256" key="5">
    <source>
        <dbReference type="SAM" id="SignalP"/>
    </source>
</evidence>
<dbReference type="PIRSF" id="PIRSF002741">
    <property type="entry name" value="MppA"/>
    <property type="match status" value="1"/>
</dbReference>
<comment type="similarity">
    <text evidence="2">Belongs to the bacterial solute-binding protein 5 family.</text>
</comment>
<dbReference type="AlphaFoldDB" id="A0A1V4B3D7"/>
<evidence type="ECO:0000256" key="2">
    <source>
        <dbReference type="ARBA" id="ARBA00005695"/>
    </source>
</evidence>
<reference evidence="7 8" key="1">
    <citation type="submission" date="2018-06" db="EMBL/GenBank/DDBJ databases">
        <authorList>
            <consortium name="Pathogen Informatics"/>
            <person name="Doyle S."/>
        </authorList>
    </citation>
    <scope>NUCLEOTIDE SEQUENCE [LARGE SCALE GENOMIC DNA]</scope>
    <source>
        <strain evidence="7 8">NCTC1659</strain>
    </source>
</reference>
<comment type="subcellular location">
    <subcellularLocation>
        <location evidence="1">Cell envelope</location>
    </subcellularLocation>
</comment>
<evidence type="ECO:0000256" key="3">
    <source>
        <dbReference type="ARBA" id="ARBA00022448"/>
    </source>
</evidence>
<dbReference type="GO" id="GO:0043190">
    <property type="term" value="C:ATP-binding cassette (ABC) transporter complex"/>
    <property type="evidence" value="ECO:0007669"/>
    <property type="project" value="InterPro"/>
</dbReference>
<sequence length="519" mass="60144">MPFSLSFRFSYFSLLKSAVLFSIFLLFACNEQQDKLKIENTREQSEQVQSQEIAKQQLNRGVYTNFVQDPILLVNEGQAEFLRDIFEGLTSYDTQGNVIPAVAESWQTEDNKNWTFVLREDAKWSNGANVTAQDFVQSWQNLALSDNPAKIYLRFMNISNAESVLNKTLPVDKLAIFALNERLLHIQLDKPTPQLPAMLAHAILLPKNLASGNELIMNGAYKVTERQEKQILLEKNPYYREWEKVYFDQVMYKDIRQTQTEEPLDLVLNTKSRAENLTYLPKLCVYFYEFNFSHPHLKKSAVRKALISMATIPQNLFPEQIQPSHSFLPHSLQLEQEDVCEPTIVEKLLAESRITEKAPLKFTLTYDQSDVQEKIAKKLIQNWGQSDLIRVRANPVSKEELLKKRVMGDFDIIRSGWCADYKEPSSFLLNFHSISLDNKMGYQNPQVDQLLEKALQSIDEKERNSLYVEVIKILQQDKVVLPIFQPLMPIWQKNILGIEKNNDTGVIYSKDLYRNEKAE</sequence>
<dbReference type="Gene3D" id="3.40.190.10">
    <property type="entry name" value="Periplasmic binding protein-like II"/>
    <property type="match status" value="1"/>
</dbReference>
<accession>A0A1V4B3D7</accession>
<dbReference type="RefSeq" id="WP_078217723.1">
    <property type="nucleotide sequence ID" value="NZ_MUXZ01000005.1"/>
</dbReference>
<feature type="chain" id="PRO_5030036299" evidence="5">
    <location>
        <begin position="29"/>
        <end position="519"/>
    </location>
</feature>
<evidence type="ECO:0000313" key="8">
    <source>
        <dbReference type="Proteomes" id="UP000254329"/>
    </source>
</evidence>
<evidence type="ECO:0000259" key="6">
    <source>
        <dbReference type="Pfam" id="PF00496"/>
    </source>
</evidence>
<name>A0A1V4B3D7_9PAST</name>
<dbReference type="PANTHER" id="PTHR30290">
    <property type="entry name" value="PERIPLASMIC BINDING COMPONENT OF ABC TRANSPORTER"/>
    <property type="match status" value="1"/>
</dbReference>
<feature type="signal peptide" evidence="5">
    <location>
        <begin position="1"/>
        <end position="28"/>
    </location>
</feature>
<protein>
    <submittedName>
        <fullName evidence="7">Oligopeptide transporter, periplasmic-binding protein</fullName>
    </submittedName>
</protein>
<keyword evidence="8" id="KW-1185">Reference proteome</keyword>
<dbReference type="EMBL" id="UGHF01000001">
    <property type="protein sequence ID" value="STO60740.1"/>
    <property type="molecule type" value="Genomic_DNA"/>
</dbReference>
<keyword evidence="4 5" id="KW-0732">Signal</keyword>
<dbReference type="GO" id="GO:0030288">
    <property type="term" value="C:outer membrane-bounded periplasmic space"/>
    <property type="evidence" value="ECO:0007669"/>
    <property type="project" value="TreeGrafter"/>
</dbReference>
<dbReference type="STRING" id="733.B0186_01995"/>
<dbReference type="Gene3D" id="3.90.76.10">
    <property type="entry name" value="Dipeptide-binding Protein, Domain 1"/>
    <property type="match status" value="1"/>
</dbReference>
<dbReference type="CDD" id="cd08504">
    <property type="entry name" value="PBP2_OppA"/>
    <property type="match status" value="1"/>
</dbReference>
<evidence type="ECO:0000313" key="7">
    <source>
        <dbReference type="EMBL" id="STO60740.1"/>
    </source>
</evidence>
<dbReference type="InterPro" id="IPR000914">
    <property type="entry name" value="SBP_5_dom"/>
</dbReference>
<feature type="domain" description="Solute-binding protein family 5" evidence="6">
    <location>
        <begin position="98"/>
        <end position="431"/>
    </location>
</feature>
<organism evidence="7 8">
    <name type="scientific">Canicola haemoglobinophilus</name>
    <dbReference type="NCBI Taxonomy" id="733"/>
    <lineage>
        <taxon>Bacteria</taxon>
        <taxon>Pseudomonadati</taxon>
        <taxon>Pseudomonadota</taxon>
        <taxon>Gammaproteobacteria</taxon>
        <taxon>Pasteurellales</taxon>
        <taxon>Pasteurellaceae</taxon>
        <taxon>Canicola</taxon>
    </lineage>
</organism>
<dbReference type="Gene3D" id="3.10.105.10">
    <property type="entry name" value="Dipeptide-binding Protein, Domain 3"/>
    <property type="match status" value="1"/>
</dbReference>
<dbReference type="InterPro" id="IPR030678">
    <property type="entry name" value="Peptide/Ni-bd"/>
</dbReference>